<evidence type="ECO:0000313" key="1">
    <source>
        <dbReference type="EMBL" id="KIH61922.1"/>
    </source>
</evidence>
<evidence type="ECO:0000313" key="2">
    <source>
        <dbReference type="Proteomes" id="UP000054047"/>
    </source>
</evidence>
<dbReference type="SUPFAM" id="SSF53098">
    <property type="entry name" value="Ribonuclease H-like"/>
    <property type="match status" value="1"/>
</dbReference>
<dbReference type="AlphaFoldDB" id="A0A0C2DHK3"/>
<dbReference type="InterPro" id="IPR036397">
    <property type="entry name" value="RNaseH_sf"/>
</dbReference>
<proteinExistence type="predicted"/>
<name>A0A0C2DHK3_9BILA</name>
<protein>
    <recommendedName>
        <fullName evidence="3">Integrase catalytic domain-containing protein</fullName>
    </recommendedName>
</protein>
<sequence>MDNAAGKYWMILFTYLNTRAIVVEVLLDMIARTVLHIPRRFIATIGCPTWLICDNAQSFKTIANCYNSTFTRHNDGDILDYCTKQHIQLNFIPAMSRWQGAYTRR</sequence>
<keyword evidence="2" id="KW-1185">Reference proteome</keyword>
<evidence type="ECO:0008006" key="3">
    <source>
        <dbReference type="Google" id="ProtNLM"/>
    </source>
</evidence>
<organism evidence="1 2">
    <name type="scientific">Ancylostoma duodenale</name>
    <dbReference type="NCBI Taxonomy" id="51022"/>
    <lineage>
        <taxon>Eukaryota</taxon>
        <taxon>Metazoa</taxon>
        <taxon>Ecdysozoa</taxon>
        <taxon>Nematoda</taxon>
        <taxon>Chromadorea</taxon>
        <taxon>Rhabditida</taxon>
        <taxon>Rhabditina</taxon>
        <taxon>Rhabditomorpha</taxon>
        <taxon>Strongyloidea</taxon>
        <taxon>Ancylostomatidae</taxon>
        <taxon>Ancylostomatinae</taxon>
        <taxon>Ancylostoma</taxon>
    </lineage>
</organism>
<dbReference type="EMBL" id="KN729726">
    <property type="protein sequence ID" value="KIH61922.1"/>
    <property type="molecule type" value="Genomic_DNA"/>
</dbReference>
<gene>
    <name evidence="1" type="ORF">ANCDUO_07799</name>
</gene>
<accession>A0A0C2DHK3</accession>
<dbReference type="GO" id="GO:0003676">
    <property type="term" value="F:nucleic acid binding"/>
    <property type="evidence" value="ECO:0007669"/>
    <property type="project" value="InterPro"/>
</dbReference>
<dbReference type="Gene3D" id="3.30.420.10">
    <property type="entry name" value="Ribonuclease H-like superfamily/Ribonuclease H"/>
    <property type="match status" value="1"/>
</dbReference>
<reference evidence="1 2" key="1">
    <citation type="submission" date="2013-12" db="EMBL/GenBank/DDBJ databases">
        <title>Draft genome of the parsitic nematode Ancylostoma duodenale.</title>
        <authorList>
            <person name="Mitreva M."/>
        </authorList>
    </citation>
    <scope>NUCLEOTIDE SEQUENCE [LARGE SCALE GENOMIC DNA]</scope>
    <source>
        <strain evidence="1 2">Zhejiang</strain>
    </source>
</reference>
<dbReference type="Proteomes" id="UP000054047">
    <property type="component" value="Unassembled WGS sequence"/>
</dbReference>
<dbReference type="InterPro" id="IPR012337">
    <property type="entry name" value="RNaseH-like_sf"/>
</dbReference>
<dbReference type="OrthoDB" id="5841284at2759"/>